<dbReference type="STRING" id="1618392.UW41_C0012G0021"/>
<gene>
    <name evidence="2" type="ORF">UW41_C0012G0021</name>
</gene>
<feature type="compositionally biased region" description="Basic and acidic residues" evidence="1">
    <location>
        <begin position="230"/>
        <end position="244"/>
    </location>
</feature>
<evidence type="ECO:0000256" key="1">
    <source>
        <dbReference type="SAM" id="MobiDB-lite"/>
    </source>
</evidence>
<comment type="caution">
    <text evidence="2">The sequence shown here is derived from an EMBL/GenBank/DDBJ whole genome shotgun (WGS) entry which is preliminary data.</text>
</comment>
<name>A0A0G1HQY4_9BACT</name>
<protein>
    <submittedName>
        <fullName evidence="2">Uncharacterized protein</fullName>
    </submittedName>
</protein>
<evidence type="ECO:0000313" key="3">
    <source>
        <dbReference type="Proteomes" id="UP000034172"/>
    </source>
</evidence>
<dbReference type="Proteomes" id="UP000034172">
    <property type="component" value="Unassembled WGS sequence"/>
</dbReference>
<proteinExistence type="predicted"/>
<evidence type="ECO:0000313" key="2">
    <source>
        <dbReference type="EMBL" id="KKT49083.1"/>
    </source>
</evidence>
<feature type="compositionally biased region" description="Basic and acidic residues" evidence="1">
    <location>
        <begin position="254"/>
        <end position="277"/>
    </location>
</feature>
<dbReference type="EMBL" id="LCIE01000012">
    <property type="protein sequence ID" value="KKT49083.1"/>
    <property type="molecule type" value="Genomic_DNA"/>
</dbReference>
<accession>A0A0G1HQY4</accession>
<dbReference type="AlphaFoldDB" id="A0A0G1HQY4"/>
<feature type="region of interest" description="Disordered" evidence="1">
    <location>
        <begin position="199"/>
        <end position="293"/>
    </location>
</feature>
<feature type="compositionally biased region" description="Basic residues" evidence="1">
    <location>
        <begin position="278"/>
        <end position="293"/>
    </location>
</feature>
<feature type="compositionally biased region" description="Low complexity" evidence="1">
    <location>
        <begin position="203"/>
        <end position="214"/>
    </location>
</feature>
<reference evidence="2 3" key="1">
    <citation type="journal article" date="2015" name="Nature">
        <title>rRNA introns, odd ribosomes, and small enigmatic genomes across a large radiation of phyla.</title>
        <authorList>
            <person name="Brown C.T."/>
            <person name="Hug L.A."/>
            <person name="Thomas B.C."/>
            <person name="Sharon I."/>
            <person name="Castelle C.J."/>
            <person name="Singh A."/>
            <person name="Wilkins M.J."/>
            <person name="Williams K.H."/>
            <person name="Banfield J.F."/>
        </authorList>
    </citation>
    <scope>NUCLEOTIDE SEQUENCE [LARGE SCALE GENOMIC DNA]</scope>
</reference>
<organism evidence="2 3">
    <name type="scientific">Candidatus Collierbacteria bacterium GW2011_GWC2_44_18</name>
    <dbReference type="NCBI Taxonomy" id="1618392"/>
    <lineage>
        <taxon>Bacteria</taxon>
        <taxon>Candidatus Collieribacteriota</taxon>
    </lineage>
</organism>
<sequence>MATQIATPASKPNDDIPTMMRKIHARIGRVVDVSQQGLMWADAQQFEKEGNRDALVKLFGRIGQYIGRYQRYLTATEPVRVAWQGALDAWTKWVQAENAKGHKGQEAMCRAQILDERPAYCVYAQAEARISNLWPDGECDIEPLLADLEKLTFAISNYAPAGWCHCGTPVEMITPKGEGKKAFLPKLCKVCYTTEPEPKVAPKKASAPKKPAAPQQNPEALKAAKRARHEAKQAKLNDEMRELQGLHPGQYQDGKAKKAKDAAKENRKQGGDPDREKGKKKGGKKKGSGAKSE</sequence>